<dbReference type="Gene3D" id="3.40.630.30">
    <property type="match status" value="1"/>
</dbReference>
<comment type="caution">
    <text evidence="2">The sequence shown here is derived from an EMBL/GenBank/DDBJ whole genome shotgun (WGS) entry which is preliminary data.</text>
</comment>
<organism evidence="2 3">
    <name type="scientific">Paenibacillus anseongense</name>
    <dbReference type="NCBI Taxonomy" id="2682845"/>
    <lineage>
        <taxon>Bacteria</taxon>
        <taxon>Bacillati</taxon>
        <taxon>Bacillota</taxon>
        <taxon>Bacilli</taxon>
        <taxon>Bacillales</taxon>
        <taxon>Paenibacillaceae</taxon>
        <taxon>Paenibacillus</taxon>
    </lineage>
</organism>
<dbReference type="EMBL" id="WSEM01000039">
    <property type="protein sequence ID" value="MVQ39852.1"/>
    <property type="molecule type" value="Genomic_DNA"/>
</dbReference>
<sequence length="101" mass="11810">MAEDNKQIVGYAQLIQLGNTEYELYRIYIKPGLQKQRIGTSFLNEFNKTMKSGDILTVIVKKDNEMARTFYSKSGFKQIEEHILTLEEEPITVIKYEMIIK</sequence>
<dbReference type="InterPro" id="IPR000182">
    <property type="entry name" value="GNAT_dom"/>
</dbReference>
<dbReference type="Pfam" id="PF13673">
    <property type="entry name" value="Acetyltransf_10"/>
    <property type="match status" value="1"/>
</dbReference>
<dbReference type="SUPFAM" id="SSF55729">
    <property type="entry name" value="Acyl-CoA N-acyltransferases (Nat)"/>
    <property type="match status" value="1"/>
</dbReference>
<evidence type="ECO:0000313" key="3">
    <source>
        <dbReference type="Proteomes" id="UP000467637"/>
    </source>
</evidence>
<dbReference type="PROSITE" id="PS51186">
    <property type="entry name" value="GNAT"/>
    <property type="match status" value="1"/>
</dbReference>
<dbReference type="CDD" id="cd04301">
    <property type="entry name" value="NAT_SF"/>
    <property type="match status" value="1"/>
</dbReference>
<evidence type="ECO:0000313" key="2">
    <source>
        <dbReference type="EMBL" id="MVQ39852.1"/>
    </source>
</evidence>
<dbReference type="InterPro" id="IPR016181">
    <property type="entry name" value="Acyl_CoA_acyltransferase"/>
</dbReference>
<name>A0ABW9UI16_9BACL</name>
<dbReference type="Proteomes" id="UP000467637">
    <property type="component" value="Unassembled WGS sequence"/>
</dbReference>
<evidence type="ECO:0000259" key="1">
    <source>
        <dbReference type="PROSITE" id="PS51186"/>
    </source>
</evidence>
<accession>A0ABW9UI16</accession>
<gene>
    <name evidence="2" type="ORF">GON05_35235</name>
</gene>
<keyword evidence="3" id="KW-1185">Reference proteome</keyword>
<protein>
    <submittedName>
        <fullName evidence="2">GNAT family N-acetyltransferase</fullName>
    </submittedName>
</protein>
<reference evidence="2 3" key="1">
    <citation type="submission" date="2019-12" db="EMBL/GenBank/DDBJ databases">
        <authorList>
            <person name="Huq M.A."/>
        </authorList>
    </citation>
    <scope>NUCLEOTIDE SEQUENCE [LARGE SCALE GENOMIC DNA]</scope>
    <source>
        <strain evidence="2 3">MAH-34</strain>
    </source>
</reference>
<proteinExistence type="predicted"/>
<feature type="domain" description="N-acetyltransferase" evidence="1">
    <location>
        <begin position="1"/>
        <end position="101"/>
    </location>
</feature>